<protein>
    <submittedName>
        <fullName evidence="1">Uncharacterized protein</fullName>
    </submittedName>
</protein>
<sequence length="148" mass="15968">MAKSNVFLLSILLIASLFYVSHTLTLFGIPIDAVYIRGTLYCSLTGDTICGAENSTITQAFTNQYGVFVLVFNILDTSLFNPSACSIVAYLPTGTCLIYFPDGALRASLNFVNITFSSLRFIANYAVTAFLTEEGQMPGGPISNGTYV</sequence>
<gene>
    <name evidence="1" type="ORF">Bca52824_015515</name>
</gene>
<dbReference type="Proteomes" id="UP000886595">
    <property type="component" value="Unassembled WGS sequence"/>
</dbReference>
<keyword evidence="2" id="KW-1185">Reference proteome</keyword>
<reference evidence="1 2" key="1">
    <citation type="submission" date="2020-02" db="EMBL/GenBank/DDBJ databases">
        <authorList>
            <person name="Ma Q."/>
            <person name="Huang Y."/>
            <person name="Song X."/>
            <person name="Pei D."/>
        </authorList>
    </citation>
    <scope>NUCLEOTIDE SEQUENCE [LARGE SCALE GENOMIC DNA]</scope>
    <source>
        <strain evidence="1">Sxm20200214</strain>
        <tissue evidence="1">Leaf</tissue>
    </source>
</reference>
<dbReference type="PANTHER" id="PTHR34458:SF21">
    <property type="entry name" value="POLLEN OLE E 1 ALLERGEN AND EXTENSIN FAMILY PROTEIN"/>
    <property type="match status" value="1"/>
</dbReference>
<comment type="caution">
    <text evidence="1">The sequence shown here is derived from an EMBL/GenBank/DDBJ whole genome shotgun (WGS) entry which is preliminary data.</text>
</comment>
<name>A0A8X8B5R3_BRACI</name>
<evidence type="ECO:0000313" key="1">
    <source>
        <dbReference type="EMBL" id="KAG2322302.1"/>
    </source>
</evidence>
<dbReference type="PANTHER" id="PTHR34458">
    <property type="entry name" value="POLLEN OLE E 1 ALLERGEN AND EXTENSIN FAMILY PROTEIN-RELATED"/>
    <property type="match status" value="1"/>
</dbReference>
<proteinExistence type="predicted"/>
<dbReference type="OrthoDB" id="1077987at2759"/>
<organism evidence="1 2">
    <name type="scientific">Brassica carinata</name>
    <name type="common">Ethiopian mustard</name>
    <name type="synonym">Abyssinian cabbage</name>
    <dbReference type="NCBI Taxonomy" id="52824"/>
    <lineage>
        <taxon>Eukaryota</taxon>
        <taxon>Viridiplantae</taxon>
        <taxon>Streptophyta</taxon>
        <taxon>Embryophyta</taxon>
        <taxon>Tracheophyta</taxon>
        <taxon>Spermatophyta</taxon>
        <taxon>Magnoliopsida</taxon>
        <taxon>eudicotyledons</taxon>
        <taxon>Gunneridae</taxon>
        <taxon>Pentapetalae</taxon>
        <taxon>rosids</taxon>
        <taxon>malvids</taxon>
        <taxon>Brassicales</taxon>
        <taxon>Brassicaceae</taxon>
        <taxon>Brassiceae</taxon>
        <taxon>Brassica</taxon>
    </lineage>
</organism>
<dbReference type="InterPro" id="IPR040404">
    <property type="entry name" value="Phylloplanin-like"/>
</dbReference>
<dbReference type="EMBL" id="JAAMPC010000003">
    <property type="protein sequence ID" value="KAG2322302.1"/>
    <property type="molecule type" value="Genomic_DNA"/>
</dbReference>
<dbReference type="AlphaFoldDB" id="A0A8X8B5R3"/>
<accession>A0A8X8B5R3</accession>
<evidence type="ECO:0000313" key="2">
    <source>
        <dbReference type="Proteomes" id="UP000886595"/>
    </source>
</evidence>